<name>A0A0M5M3I3_9MICC</name>
<accession>A0A0M5M3I3</accession>
<dbReference type="OrthoDB" id="9793302at2"/>
<evidence type="ECO:0008006" key="3">
    <source>
        <dbReference type="Google" id="ProtNLM"/>
    </source>
</evidence>
<keyword evidence="2" id="KW-1185">Reference proteome</keyword>
<dbReference type="RefSeq" id="WP_062006021.1">
    <property type="nucleotide sequence ID" value="NZ_CP012677.1"/>
</dbReference>
<dbReference type="KEGG" id="aaq:AOC05_04505"/>
<protein>
    <recommendedName>
        <fullName evidence="3">Transposase</fullName>
    </recommendedName>
</protein>
<reference evidence="2" key="1">
    <citation type="submission" date="2015-09" db="EMBL/GenBank/DDBJ databases">
        <title>Complete genome of Arthrobacter alpinus strain R3.8.</title>
        <authorList>
            <person name="See-Too W.S."/>
            <person name="Chan K.G."/>
        </authorList>
    </citation>
    <scope>NUCLEOTIDE SEQUENCE [LARGE SCALE GENOMIC DNA]</scope>
    <source>
        <strain evidence="2">R3.8</strain>
    </source>
</reference>
<sequence>MFVYIQQNIRTHLTMRSKLDASKELPALAKVLTPIQTLDQAAVWASEFASWEGLWETFLKHRSYAKKNGERPSPIGAGQLWWFTHMRLRRAKGTLATVLKNEHLFSCLTHVTQGRKLPRTTSPLEGDVNAGLKHLLRNHRGLSDDHAKRAEDW</sequence>
<proteinExistence type="predicted"/>
<dbReference type="Proteomes" id="UP000062833">
    <property type="component" value="Chromosome"/>
</dbReference>
<dbReference type="AlphaFoldDB" id="A0A0M5M3I3"/>
<evidence type="ECO:0000313" key="2">
    <source>
        <dbReference type="Proteomes" id="UP000062833"/>
    </source>
</evidence>
<evidence type="ECO:0000313" key="1">
    <source>
        <dbReference type="EMBL" id="ALE91757.1"/>
    </source>
</evidence>
<dbReference type="EMBL" id="CP012677">
    <property type="protein sequence ID" value="ALE91757.1"/>
    <property type="molecule type" value="Genomic_DNA"/>
</dbReference>
<organism evidence="1 2">
    <name type="scientific">Arthrobacter alpinus</name>
    <dbReference type="NCBI Taxonomy" id="656366"/>
    <lineage>
        <taxon>Bacteria</taxon>
        <taxon>Bacillati</taxon>
        <taxon>Actinomycetota</taxon>
        <taxon>Actinomycetes</taxon>
        <taxon>Micrococcales</taxon>
        <taxon>Micrococcaceae</taxon>
        <taxon>Arthrobacter</taxon>
    </lineage>
</organism>
<gene>
    <name evidence="1" type="ORF">AOC05_04505</name>
</gene>
<dbReference type="PATRIC" id="fig|656366.3.peg.968"/>